<gene>
    <name evidence="2" type="ORF">DKM44_10525</name>
</gene>
<keyword evidence="3" id="KW-1185">Reference proteome</keyword>
<dbReference type="OrthoDB" id="68661at2"/>
<sequence>MKRAHLLLTLALMGPLTALPASAQGTSAFGLQITPRGAQKLNLATGVTELPQGGTVRDNKSGVKVVAGFISIKTGESLSATAAVLTTLQGGTLRAQNITYNEKAALVTASGNLSYSDNRVKNLTAQTIYVDTRSGAVTAVGGVSASTPPASAAQMVALPTKASILLRGGAKVTTLGQAVSGETVLLNLVTGQAQTDASESALAPFKAYLR</sequence>
<dbReference type="KEGG" id="dez:DKM44_10525"/>
<evidence type="ECO:0000313" key="3">
    <source>
        <dbReference type="Proteomes" id="UP000245368"/>
    </source>
</evidence>
<dbReference type="Proteomes" id="UP000245368">
    <property type="component" value="Chromosome"/>
</dbReference>
<evidence type="ECO:0000256" key="1">
    <source>
        <dbReference type="SAM" id="SignalP"/>
    </source>
</evidence>
<name>A0A2Z3JJW8_9DEIO</name>
<accession>A0A2Z3JJW8</accession>
<feature type="chain" id="PRO_5016303914" description="Organic solvent tolerance-like N-terminal domain-containing protein" evidence="1">
    <location>
        <begin position="24"/>
        <end position="210"/>
    </location>
</feature>
<dbReference type="EMBL" id="CP029494">
    <property type="protein sequence ID" value="AWN23610.1"/>
    <property type="molecule type" value="Genomic_DNA"/>
</dbReference>
<keyword evidence="1" id="KW-0732">Signal</keyword>
<proteinExistence type="predicted"/>
<evidence type="ECO:0000313" key="2">
    <source>
        <dbReference type="EMBL" id="AWN23610.1"/>
    </source>
</evidence>
<reference evidence="2 3" key="1">
    <citation type="submission" date="2018-05" db="EMBL/GenBank/DDBJ databases">
        <title>Complete Genome Sequence of Deinococcus sp. strain 17bor-2.</title>
        <authorList>
            <person name="Srinivasan S."/>
        </authorList>
    </citation>
    <scope>NUCLEOTIDE SEQUENCE [LARGE SCALE GENOMIC DNA]</scope>
    <source>
        <strain evidence="2 3">17bor-2</strain>
    </source>
</reference>
<evidence type="ECO:0008006" key="4">
    <source>
        <dbReference type="Google" id="ProtNLM"/>
    </source>
</evidence>
<dbReference type="RefSeq" id="WP_109827338.1">
    <property type="nucleotide sequence ID" value="NZ_CP029494.1"/>
</dbReference>
<protein>
    <recommendedName>
        <fullName evidence="4">Organic solvent tolerance-like N-terminal domain-containing protein</fullName>
    </recommendedName>
</protein>
<organism evidence="2 3">
    <name type="scientific">Deinococcus irradiatisoli</name>
    <dbReference type="NCBI Taxonomy" id="2202254"/>
    <lineage>
        <taxon>Bacteria</taxon>
        <taxon>Thermotogati</taxon>
        <taxon>Deinococcota</taxon>
        <taxon>Deinococci</taxon>
        <taxon>Deinococcales</taxon>
        <taxon>Deinococcaceae</taxon>
        <taxon>Deinococcus</taxon>
    </lineage>
</organism>
<dbReference type="AlphaFoldDB" id="A0A2Z3JJW8"/>
<feature type="signal peptide" evidence="1">
    <location>
        <begin position="1"/>
        <end position="23"/>
    </location>
</feature>